<feature type="compositionally biased region" description="Low complexity" evidence="1">
    <location>
        <begin position="648"/>
        <end position="658"/>
    </location>
</feature>
<dbReference type="Gene3D" id="1.10.10.790">
    <property type="entry name" value="Surp module"/>
    <property type="match status" value="1"/>
</dbReference>
<dbReference type="InterPro" id="IPR008942">
    <property type="entry name" value="ENTH_VHS"/>
</dbReference>
<feature type="region of interest" description="Disordered" evidence="1">
    <location>
        <begin position="551"/>
        <end position="613"/>
    </location>
</feature>
<feature type="region of interest" description="Disordered" evidence="1">
    <location>
        <begin position="1"/>
        <end position="23"/>
    </location>
</feature>
<dbReference type="InterPro" id="IPR035967">
    <property type="entry name" value="SWAP/Surp_sf"/>
</dbReference>
<dbReference type="PANTHER" id="PTHR12323">
    <property type="entry name" value="SR-RELATED CTD ASSOCIATED FACTOR 6"/>
    <property type="match status" value="1"/>
</dbReference>
<dbReference type="InterPro" id="IPR000061">
    <property type="entry name" value="Surp"/>
</dbReference>
<name>A0AAW1SFY3_9CHLO</name>
<comment type="caution">
    <text evidence="3">The sequence shown here is derived from an EMBL/GenBank/DDBJ whole genome shotgun (WGS) entry which is preliminary data.</text>
</comment>
<feature type="region of interest" description="Disordered" evidence="1">
    <location>
        <begin position="627"/>
        <end position="714"/>
    </location>
</feature>
<dbReference type="GO" id="GO:0006396">
    <property type="term" value="P:RNA processing"/>
    <property type="evidence" value="ECO:0007669"/>
    <property type="project" value="InterPro"/>
</dbReference>
<evidence type="ECO:0000259" key="2">
    <source>
        <dbReference type="PROSITE" id="PS51391"/>
    </source>
</evidence>
<dbReference type="InterPro" id="IPR006569">
    <property type="entry name" value="CID_dom"/>
</dbReference>
<dbReference type="EMBL" id="JALJOS010000001">
    <property type="protein sequence ID" value="KAK9844464.1"/>
    <property type="molecule type" value="Genomic_DNA"/>
</dbReference>
<feature type="compositionally biased region" description="Polar residues" evidence="1">
    <location>
        <begin position="370"/>
        <end position="386"/>
    </location>
</feature>
<organism evidence="3 4">
    <name type="scientific">Apatococcus lobatus</name>
    <dbReference type="NCBI Taxonomy" id="904363"/>
    <lineage>
        <taxon>Eukaryota</taxon>
        <taxon>Viridiplantae</taxon>
        <taxon>Chlorophyta</taxon>
        <taxon>core chlorophytes</taxon>
        <taxon>Trebouxiophyceae</taxon>
        <taxon>Chlorellales</taxon>
        <taxon>Chlorellaceae</taxon>
        <taxon>Apatococcus</taxon>
    </lineage>
</organism>
<feature type="region of interest" description="Disordered" evidence="1">
    <location>
        <begin position="296"/>
        <end position="488"/>
    </location>
</feature>
<feature type="compositionally biased region" description="Low complexity" evidence="1">
    <location>
        <begin position="310"/>
        <end position="327"/>
    </location>
</feature>
<dbReference type="PROSITE" id="PS51391">
    <property type="entry name" value="CID"/>
    <property type="match status" value="1"/>
</dbReference>
<dbReference type="PANTHER" id="PTHR12323:SF0">
    <property type="entry name" value="CALCIUM HOMEOSTASIS ENDOPLASMIC RETICULUM PROTEIN"/>
    <property type="match status" value="1"/>
</dbReference>
<feature type="region of interest" description="Disordered" evidence="1">
    <location>
        <begin position="94"/>
        <end position="154"/>
    </location>
</feature>
<feature type="domain" description="CID" evidence="2">
    <location>
        <begin position="154"/>
        <end position="296"/>
    </location>
</feature>
<dbReference type="GO" id="GO:0006874">
    <property type="term" value="P:intracellular calcium ion homeostasis"/>
    <property type="evidence" value="ECO:0007669"/>
    <property type="project" value="TreeGrafter"/>
</dbReference>
<dbReference type="GO" id="GO:0048471">
    <property type="term" value="C:perinuclear region of cytoplasm"/>
    <property type="evidence" value="ECO:0007669"/>
    <property type="project" value="TreeGrafter"/>
</dbReference>
<dbReference type="InterPro" id="IPR056922">
    <property type="entry name" value="SWAP1_C"/>
</dbReference>
<dbReference type="Pfam" id="PF04818">
    <property type="entry name" value="CID"/>
    <property type="match status" value="1"/>
</dbReference>
<feature type="compositionally biased region" description="Low complexity" evidence="1">
    <location>
        <begin position="336"/>
        <end position="352"/>
    </location>
</feature>
<proteinExistence type="predicted"/>
<accession>A0AAW1SFY3</accession>
<dbReference type="GO" id="GO:0003723">
    <property type="term" value="F:RNA binding"/>
    <property type="evidence" value="ECO:0007669"/>
    <property type="project" value="InterPro"/>
</dbReference>
<evidence type="ECO:0000256" key="1">
    <source>
        <dbReference type="SAM" id="MobiDB-lite"/>
    </source>
</evidence>
<keyword evidence="4" id="KW-1185">Reference proteome</keyword>
<dbReference type="Proteomes" id="UP001438707">
    <property type="component" value="Unassembled WGS sequence"/>
</dbReference>
<feature type="compositionally biased region" description="Low complexity" evidence="1">
    <location>
        <begin position="111"/>
        <end position="151"/>
    </location>
</feature>
<feature type="compositionally biased region" description="Gly residues" evidence="1">
    <location>
        <begin position="684"/>
        <end position="697"/>
    </location>
</feature>
<dbReference type="Gene3D" id="1.25.40.90">
    <property type="match status" value="1"/>
</dbReference>
<sequence>MSGETSQFFNPWESPPRFTAPPEDPSLAKRVVKLAEYCVRNGPGFVGIFKDKQKDNAEYAFLFAGEGAEYWRWVLYCHLYNFPPEHNPAAAQEQTMVEAQPATDQGGAPGVEGQQAVAAGEAGQQRQSPGQQAADQPAGQQPQQQQQQPQAPEMPAEYAAGFAQVLAVLNGSRDSVEASRDWFVTCEAYAGGMAAQLAAHALQLTSFEAQQPLLYLINAVLFAGLDKRPDGAGPEADHIAQAFLPHLGSILGSLRKHAADDQAVVMLSRICKFWGEKGVYHAATIAEWQRALIQASSPEHQPNQQPPYQPSQQPASSAAAPVASSSQPPDPRSPYSQQPLQQQQPASPHAHLSPGSHHTHDQQHAAFQGPYQQQGHSYQGHPQQQGGDWRGHEHAGLAGEPLHGSNPPWSHAAPSMQDPGGAPWQQMHGSYPPPMSHQPMGHQHGGFPGHPPPWGHHASPPMQPHYQPHGAPYATPFPSAPAPPMGGHAMSHQYAVPPPMHALPPQAAPAWYPAPPGVPGVPGGVPPSYPAPPAAAPHTPPPLALAAAAAAAALNKPAPESDKRPVSPTDPMSFPPGLIPELVRQKLETDPPYSPLSTLDVDRAGLPEPSQPDAYLRARLDKFHAELKAWRPGTTRADLEDEQRKAAGTDAAAPGANTRSRRSSRLSETGGLGGKDDGSSKEGLGSGAGQSGSGMAGLGWSASAEDEASLTGLDSTFDSFRKQRAGRYRDNLAQAAANAQAT</sequence>
<evidence type="ECO:0000313" key="3">
    <source>
        <dbReference type="EMBL" id="KAK9844464.1"/>
    </source>
</evidence>
<dbReference type="Pfam" id="PF25123">
    <property type="entry name" value="SWAP1_C"/>
    <property type="match status" value="1"/>
</dbReference>
<protein>
    <recommendedName>
        <fullName evidence="2">CID domain-containing protein</fullName>
    </recommendedName>
</protein>
<reference evidence="3 4" key="1">
    <citation type="journal article" date="2024" name="Nat. Commun.">
        <title>Phylogenomics reveals the evolutionary origins of lichenization in chlorophyte algae.</title>
        <authorList>
            <person name="Puginier C."/>
            <person name="Libourel C."/>
            <person name="Otte J."/>
            <person name="Skaloud P."/>
            <person name="Haon M."/>
            <person name="Grisel S."/>
            <person name="Petersen M."/>
            <person name="Berrin J.G."/>
            <person name="Delaux P.M."/>
            <person name="Dal Grande F."/>
            <person name="Keller J."/>
        </authorList>
    </citation>
    <scope>NUCLEOTIDE SEQUENCE [LARGE SCALE GENOMIC DNA]</scope>
    <source>
        <strain evidence="3 4">SAG 2145</strain>
    </source>
</reference>
<evidence type="ECO:0000313" key="4">
    <source>
        <dbReference type="Proteomes" id="UP001438707"/>
    </source>
</evidence>
<dbReference type="AlphaFoldDB" id="A0AAW1SFY3"/>
<dbReference type="SUPFAM" id="SSF109905">
    <property type="entry name" value="Surp module (SWAP domain)"/>
    <property type="match status" value="1"/>
</dbReference>
<dbReference type="Pfam" id="PF01805">
    <property type="entry name" value="Surp"/>
    <property type="match status" value="1"/>
</dbReference>
<gene>
    <name evidence="3" type="ORF">WJX74_002850</name>
</gene>